<dbReference type="RefSeq" id="WP_005983338.1">
    <property type="nucleotide sequence ID" value="NC_016629.1"/>
</dbReference>
<dbReference type="eggNOG" id="COG0764">
    <property type="taxonomic scope" value="Bacteria"/>
</dbReference>
<dbReference type="PANTHER" id="PTHR30272">
    <property type="entry name" value="3-HYDROXYACYL-[ACYL-CARRIER-PROTEIN] DEHYDRATASE"/>
    <property type="match status" value="1"/>
</dbReference>
<keyword evidence="2 8" id="KW-0963">Cytoplasm</keyword>
<dbReference type="Pfam" id="PF07977">
    <property type="entry name" value="FabA"/>
    <property type="match status" value="1"/>
</dbReference>
<organism evidence="9 10">
    <name type="scientific">Desulfocurvibacter africanus subsp. africanus str. Walvis Bay</name>
    <dbReference type="NCBI Taxonomy" id="690850"/>
    <lineage>
        <taxon>Bacteria</taxon>
        <taxon>Pseudomonadati</taxon>
        <taxon>Thermodesulfobacteriota</taxon>
        <taxon>Desulfovibrionia</taxon>
        <taxon>Desulfovibrionales</taxon>
        <taxon>Desulfovibrionaceae</taxon>
        <taxon>Desulfocurvibacter</taxon>
    </lineage>
</organism>
<dbReference type="FunFam" id="3.10.129.10:FF:000001">
    <property type="entry name" value="3-hydroxyacyl-[acyl-carrier-protein] dehydratase FabZ"/>
    <property type="match status" value="1"/>
</dbReference>
<keyword evidence="5 8" id="KW-0443">Lipid metabolism</keyword>
<dbReference type="InterPro" id="IPR013114">
    <property type="entry name" value="FabA_FabZ"/>
</dbReference>
<accession>F3Z0Z7</accession>
<evidence type="ECO:0000256" key="1">
    <source>
        <dbReference type="ARBA" id="ARBA00004496"/>
    </source>
</evidence>
<dbReference type="EMBL" id="CP003221">
    <property type="protein sequence ID" value="EGJ51075.1"/>
    <property type="molecule type" value="Genomic_DNA"/>
</dbReference>
<dbReference type="Proteomes" id="UP000007844">
    <property type="component" value="Chromosome"/>
</dbReference>
<comment type="function">
    <text evidence="7 8">Involved in unsaturated fatty acids biosynthesis. Catalyzes the dehydration of short chain beta-hydroxyacyl-ACPs and long chain saturated and unsaturated beta-hydroxyacyl-ACPs.</text>
</comment>
<dbReference type="NCBIfam" id="NF000582">
    <property type="entry name" value="PRK00006.1"/>
    <property type="match status" value="1"/>
</dbReference>
<reference evidence="9 10" key="1">
    <citation type="journal article" date="2011" name="J. Bacteriol.">
        <title>Genome sequence of the mercury-methylating and pleomorphic Desulfovibrio africanus Strain Walvis Bay.</title>
        <authorList>
            <person name="Brown S.D."/>
            <person name="Wall J.D."/>
            <person name="Kucken A.M."/>
            <person name="Gilmour C.C."/>
            <person name="Podar M."/>
            <person name="Brandt C.C."/>
            <person name="Teshima H."/>
            <person name="Detter J.C."/>
            <person name="Han C.S."/>
            <person name="Land M.L."/>
            <person name="Lucas S."/>
            <person name="Han J."/>
            <person name="Pennacchio L."/>
            <person name="Nolan M."/>
            <person name="Pitluck S."/>
            <person name="Woyke T."/>
            <person name="Goodwin L."/>
            <person name="Palumbo A.V."/>
            <person name="Elias D.A."/>
        </authorList>
    </citation>
    <scope>NUCLEOTIDE SEQUENCE [LARGE SCALE GENOMIC DNA]</scope>
    <source>
        <strain evidence="9 10">Walvis Bay</strain>
    </source>
</reference>
<name>F3Z0Z7_DESAF</name>
<dbReference type="STRING" id="690850.Desaf_2760"/>
<dbReference type="Gene3D" id="3.10.129.10">
    <property type="entry name" value="Hotdog Thioesterase"/>
    <property type="match status" value="1"/>
</dbReference>
<gene>
    <name evidence="8" type="primary">fabZ</name>
    <name evidence="9" type="ORF">Desaf_2760</name>
</gene>
<dbReference type="InterPro" id="IPR029069">
    <property type="entry name" value="HotDog_dom_sf"/>
</dbReference>
<evidence type="ECO:0000256" key="6">
    <source>
        <dbReference type="ARBA" id="ARBA00023239"/>
    </source>
</evidence>
<dbReference type="SUPFAM" id="SSF54637">
    <property type="entry name" value="Thioesterase/thiol ester dehydrase-isomerase"/>
    <property type="match status" value="1"/>
</dbReference>
<comment type="subcellular location">
    <subcellularLocation>
        <location evidence="1 8">Cytoplasm</location>
    </subcellularLocation>
</comment>
<dbReference type="GO" id="GO:0019171">
    <property type="term" value="F:(3R)-hydroxyacyl-[acyl-carrier-protein] dehydratase activity"/>
    <property type="evidence" value="ECO:0007669"/>
    <property type="project" value="UniProtKB-EC"/>
</dbReference>
<dbReference type="EC" id="4.2.1.59" evidence="8"/>
<dbReference type="GO" id="GO:0016020">
    <property type="term" value="C:membrane"/>
    <property type="evidence" value="ECO:0007669"/>
    <property type="project" value="GOC"/>
</dbReference>
<comment type="similarity">
    <text evidence="8">Belongs to the thioester dehydratase family. FabZ subfamily.</text>
</comment>
<keyword evidence="6 8" id="KW-0456">Lyase</keyword>
<evidence type="ECO:0000313" key="9">
    <source>
        <dbReference type="EMBL" id="EGJ51075.1"/>
    </source>
</evidence>
<feature type="active site" evidence="8">
    <location>
        <position position="58"/>
    </location>
</feature>
<keyword evidence="3 8" id="KW-0444">Lipid biosynthesis</keyword>
<protein>
    <recommendedName>
        <fullName evidence="8">3-hydroxyacyl-[acyl-carrier-protein] dehydratase FabZ</fullName>
        <ecNumber evidence="8">4.2.1.59</ecNumber>
    </recommendedName>
    <alternativeName>
        <fullName evidence="8">(3R)-hydroxymyristoyl-[acyl-carrier-protein] dehydratase</fullName>
        <shortName evidence="8">(3R)-hydroxymyristoyl-ACP dehydrase</shortName>
    </alternativeName>
    <alternativeName>
        <fullName evidence="8">Beta-hydroxyacyl-ACP dehydratase</fullName>
    </alternativeName>
</protein>
<evidence type="ECO:0000256" key="3">
    <source>
        <dbReference type="ARBA" id="ARBA00022516"/>
    </source>
</evidence>
<evidence type="ECO:0000256" key="5">
    <source>
        <dbReference type="ARBA" id="ARBA00023098"/>
    </source>
</evidence>
<sequence length="157" mass="17641">MVNEVAGGVPFLDVRKIMEFLPHRYPFLLIDRVLELVKGNYVTALKNVTINEPYFQGHFPGLPVMPGVLQLEALAQSAGMYIMNTFEGKFEGKVFVFTGMEKIKFRKPVVPGDQLILRCENFRQKLNLFKMSGNGTVDGKITVEGEMTAALIAREDL</sequence>
<keyword evidence="4 8" id="KW-0441">Lipid A biosynthesis</keyword>
<dbReference type="PANTHER" id="PTHR30272:SF1">
    <property type="entry name" value="3-HYDROXYACYL-[ACYL-CARRIER-PROTEIN] DEHYDRATASE"/>
    <property type="match status" value="1"/>
</dbReference>
<evidence type="ECO:0000256" key="8">
    <source>
        <dbReference type="HAMAP-Rule" id="MF_00406"/>
    </source>
</evidence>
<dbReference type="GO" id="GO:0006633">
    <property type="term" value="P:fatty acid biosynthetic process"/>
    <property type="evidence" value="ECO:0007669"/>
    <property type="project" value="UniProtKB-UniRule"/>
</dbReference>
<evidence type="ECO:0000256" key="4">
    <source>
        <dbReference type="ARBA" id="ARBA00022556"/>
    </source>
</evidence>
<dbReference type="AlphaFoldDB" id="F3Z0Z7"/>
<dbReference type="CDD" id="cd01288">
    <property type="entry name" value="FabZ"/>
    <property type="match status" value="1"/>
</dbReference>
<evidence type="ECO:0000313" key="10">
    <source>
        <dbReference type="Proteomes" id="UP000007844"/>
    </source>
</evidence>
<dbReference type="InterPro" id="IPR010084">
    <property type="entry name" value="FabZ"/>
</dbReference>
<proteinExistence type="inferred from homology"/>
<dbReference type="HAMAP" id="MF_00406">
    <property type="entry name" value="FabZ"/>
    <property type="match status" value="1"/>
</dbReference>
<dbReference type="GO" id="GO:0005737">
    <property type="term" value="C:cytoplasm"/>
    <property type="evidence" value="ECO:0007669"/>
    <property type="project" value="UniProtKB-SubCell"/>
</dbReference>
<comment type="catalytic activity">
    <reaction evidence="8">
        <text>a (3R)-hydroxyacyl-[ACP] = a (2E)-enoyl-[ACP] + H2O</text>
        <dbReference type="Rhea" id="RHEA:13097"/>
        <dbReference type="Rhea" id="RHEA-COMP:9925"/>
        <dbReference type="Rhea" id="RHEA-COMP:9945"/>
        <dbReference type="ChEBI" id="CHEBI:15377"/>
        <dbReference type="ChEBI" id="CHEBI:78784"/>
        <dbReference type="ChEBI" id="CHEBI:78827"/>
        <dbReference type="EC" id="4.2.1.59"/>
    </reaction>
</comment>
<dbReference type="KEGG" id="daf:Desaf_2760"/>
<evidence type="ECO:0000256" key="2">
    <source>
        <dbReference type="ARBA" id="ARBA00022490"/>
    </source>
</evidence>
<evidence type="ECO:0000256" key="7">
    <source>
        <dbReference type="ARBA" id="ARBA00025049"/>
    </source>
</evidence>
<keyword evidence="10" id="KW-1185">Reference proteome</keyword>
<dbReference type="GO" id="GO:0009245">
    <property type="term" value="P:lipid A biosynthetic process"/>
    <property type="evidence" value="ECO:0007669"/>
    <property type="project" value="UniProtKB-UniRule"/>
</dbReference>
<dbReference type="NCBIfam" id="TIGR01750">
    <property type="entry name" value="fabZ"/>
    <property type="match status" value="1"/>
</dbReference>
<dbReference type="HOGENOM" id="CLU_078912_1_0_7"/>